<evidence type="ECO:0000313" key="2">
    <source>
        <dbReference type="Proteomes" id="UP001221757"/>
    </source>
</evidence>
<proteinExistence type="predicted"/>
<comment type="caution">
    <text evidence="1">The sequence shown here is derived from an EMBL/GenBank/DDBJ whole genome shotgun (WGS) entry which is preliminary data.</text>
</comment>
<reference evidence="1" key="1">
    <citation type="submission" date="2023-03" db="EMBL/GenBank/DDBJ databases">
        <title>Massive genome expansion in bonnet fungi (Mycena s.s.) driven by repeated elements and novel gene families across ecological guilds.</title>
        <authorList>
            <consortium name="Lawrence Berkeley National Laboratory"/>
            <person name="Harder C.B."/>
            <person name="Miyauchi S."/>
            <person name="Viragh M."/>
            <person name="Kuo A."/>
            <person name="Thoen E."/>
            <person name="Andreopoulos B."/>
            <person name="Lu D."/>
            <person name="Skrede I."/>
            <person name="Drula E."/>
            <person name="Henrissat B."/>
            <person name="Morin E."/>
            <person name="Kohler A."/>
            <person name="Barry K."/>
            <person name="LaButti K."/>
            <person name="Morin E."/>
            <person name="Salamov A."/>
            <person name="Lipzen A."/>
            <person name="Mereny Z."/>
            <person name="Hegedus B."/>
            <person name="Baldrian P."/>
            <person name="Stursova M."/>
            <person name="Weitz H."/>
            <person name="Taylor A."/>
            <person name="Grigoriev I.V."/>
            <person name="Nagy L.G."/>
            <person name="Martin F."/>
            <person name="Kauserud H."/>
        </authorList>
    </citation>
    <scope>NUCLEOTIDE SEQUENCE</scope>
    <source>
        <strain evidence="1">CBHHK067</strain>
    </source>
</reference>
<protein>
    <submittedName>
        <fullName evidence="1">Uncharacterized protein</fullName>
    </submittedName>
</protein>
<organism evidence="1 2">
    <name type="scientific">Mycena rosella</name>
    <name type="common">Pink bonnet</name>
    <name type="synonym">Agaricus rosellus</name>
    <dbReference type="NCBI Taxonomy" id="1033263"/>
    <lineage>
        <taxon>Eukaryota</taxon>
        <taxon>Fungi</taxon>
        <taxon>Dikarya</taxon>
        <taxon>Basidiomycota</taxon>
        <taxon>Agaricomycotina</taxon>
        <taxon>Agaricomycetes</taxon>
        <taxon>Agaricomycetidae</taxon>
        <taxon>Agaricales</taxon>
        <taxon>Marasmiineae</taxon>
        <taxon>Mycenaceae</taxon>
        <taxon>Mycena</taxon>
    </lineage>
</organism>
<accession>A0AAD7MC25</accession>
<dbReference type="AlphaFoldDB" id="A0AAD7MC25"/>
<evidence type="ECO:0000313" key="1">
    <source>
        <dbReference type="EMBL" id="KAJ7709624.1"/>
    </source>
</evidence>
<sequence length="212" mass="23791">MPRDTGPEIVLARRNGLSIGRTEATRQYRLATSDLDSIRPVEVRAHGWTLRQFYNRKDVITLDARLNCAVPDPSERAAEDGPQIHKLDVMRELQGLQMVQMARIGPVSEIPHPDDSEKGPIFVYNRSDVEALHASVRAGAEVTRGYAALVYPSLSPGWVPRTRATLRGARINPAGRFWTERIERLDEAIGSHRIRPRSSVHENESRSEPADV</sequence>
<dbReference type="Proteomes" id="UP001221757">
    <property type="component" value="Unassembled WGS sequence"/>
</dbReference>
<gene>
    <name evidence="1" type="ORF">B0H17DRAFT_1190811</name>
</gene>
<keyword evidence="2" id="KW-1185">Reference proteome</keyword>
<name>A0AAD7MC25_MYCRO</name>
<dbReference type="EMBL" id="JARKIE010000002">
    <property type="protein sequence ID" value="KAJ7709624.1"/>
    <property type="molecule type" value="Genomic_DNA"/>
</dbReference>